<dbReference type="AlphaFoldDB" id="A0A4Y2ALP6"/>
<dbReference type="PANTHER" id="PTHR47326:SF1">
    <property type="entry name" value="HTH PSQ-TYPE DOMAIN-CONTAINING PROTEIN"/>
    <property type="match status" value="1"/>
</dbReference>
<organism evidence="2 3">
    <name type="scientific">Araneus ventricosus</name>
    <name type="common">Orbweaver spider</name>
    <name type="synonym">Epeira ventricosa</name>
    <dbReference type="NCBI Taxonomy" id="182803"/>
    <lineage>
        <taxon>Eukaryota</taxon>
        <taxon>Metazoa</taxon>
        <taxon>Ecdysozoa</taxon>
        <taxon>Arthropoda</taxon>
        <taxon>Chelicerata</taxon>
        <taxon>Arachnida</taxon>
        <taxon>Araneae</taxon>
        <taxon>Araneomorphae</taxon>
        <taxon>Entelegynae</taxon>
        <taxon>Araneoidea</taxon>
        <taxon>Araneidae</taxon>
        <taxon>Araneus</taxon>
    </lineage>
</organism>
<reference evidence="2 3" key="1">
    <citation type="journal article" date="2019" name="Sci. Rep.">
        <title>Orb-weaving spider Araneus ventricosus genome elucidates the spidroin gene catalogue.</title>
        <authorList>
            <person name="Kono N."/>
            <person name="Nakamura H."/>
            <person name="Ohtoshi R."/>
            <person name="Moran D.A.P."/>
            <person name="Shinohara A."/>
            <person name="Yoshida Y."/>
            <person name="Fujiwara M."/>
            <person name="Mori M."/>
            <person name="Tomita M."/>
            <person name="Arakawa K."/>
        </authorList>
    </citation>
    <scope>NUCLEOTIDE SEQUENCE [LARGE SCALE GENOMIC DNA]</scope>
</reference>
<dbReference type="OrthoDB" id="6436917at2759"/>
<dbReference type="InterPro" id="IPR036397">
    <property type="entry name" value="RNaseH_sf"/>
</dbReference>
<accession>A0A4Y2ALP6</accession>
<protein>
    <recommendedName>
        <fullName evidence="1">DUF4817 domain-containing protein</fullName>
    </recommendedName>
</protein>
<evidence type="ECO:0000259" key="1">
    <source>
        <dbReference type="Pfam" id="PF16087"/>
    </source>
</evidence>
<dbReference type="GO" id="GO:0003676">
    <property type="term" value="F:nucleic acid binding"/>
    <property type="evidence" value="ECO:0007669"/>
    <property type="project" value="InterPro"/>
</dbReference>
<dbReference type="Pfam" id="PF16087">
    <property type="entry name" value="DUF4817"/>
    <property type="match status" value="1"/>
</dbReference>
<evidence type="ECO:0000313" key="3">
    <source>
        <dbReference type="Proteomes" id="UP000499080"/>
    </source>
</evidence>
<dbReference type="Gene3D" id="3.30.420.10">
    <property type="entry name" value="Ribonuclease H-like superfamily/Ribonuclease H"/>
    <property type="match status" value="1"/>
</dbReference>
<dbReference type="PANTHER" id="PTHR47326">
    <property type="entry name" value="TRANSPOSABLE ELEMENT TC3 TRANSPOSASE-LIKE PROTEIN"/>
    <property type="match status" value="1"/>
</dbReference>
<comment type="caution">
    <text evidence="2">The sequence shown here is derived from an EMBL/GenBank/DDBJ whole genome shotgun (WGS) entry which is preliminary data.</text>
</comment>
<proteinExistence type="predicted"/>
<dbReference type="Proteomes" id="UP000499080">
    <property type="component" value="Unassembled WGS sequence"/>
</dbReference>
<name>A0A4Y2ALP6_ARAVE</name>
<evidence type="ECO:0000313" key="2">
    <source>
        <dbReference type="EMBL" id="GBL80159.1"/>
    </source>
</evidence>
<gene>
    <name evidence="2" type="ORF">AVEN_29144_1</name>
</gene>
<sequence>MASIEQKAQCVVWFHETKSRINVQRAFRCCYGCNPLDTKSIKRWYEKFKETGSVTDLPDLQPNDCPRRAKFAIEILNRIDVENDYLNRICFSDESIFHVSGMVNRHNVRIWGSENPHVSAHLQRDSPKVNVWCGLMHNKVIGPFFFTEKSITANVYLDLLRLFIAPQFDEFQPWTMFQHDGSRRHWGSLVRDFLDETFPDRWIGRDGPTPWPPRSPDITPLDFFLLGLHQGQSLCHTNY</sequence>
<feature type="domain" description="DUF4817" evidence="1">
    <location>
        <begin position="3"/>
        <end position="55"/>
    </location>
</feature>
<dbReference type="EMBL" id="BGPR01000020">
    <property type="protein sequence ID" value="GBL80159.1"/>
    <property type="molecule type" value="Genomic_DNA"/>
</dbReference>
<dbReference type="InterPro" id="IPR032135">
    <property type="entry name" value="DUF4817"/>
</dbReference>
<keyword evidence="3" id="KW-1185">Reference proteome</keyword>